<evidence type="ECO:0000313" key="2">
    <source>
        <dbReference type="Proteomes" id="UP000193922"/>
    </source>
</evidence>
<protein>
    <submittedName>
        <fullName evidence="1">Uncharacterized protein</fullName>
    </submittedName>
</protein>
<dbReference type="RefSeq" id="XP_040746787.1">
    <property type="nucleotide sequence ID" value="XM_040885907.1"/>
</dbReference>
<dbReference type="GeneID" id="63802555"/>
<reference evidence="1 2" key="1">
    <citation type="submission" date="2016-07" db="EMBL/GenBank/DDBJ databases">
        <title>Pervasive Adenine N6-methylation of Active Genes in Fungi.</title>
        <authorList>
            <consortium name="DOE Joint Genome Institute"/>
            <person name="Mondo S.J."/>
            <person name="Dannebaum R.O."/>
            <person name="Kuo R.C."/>
            <person name="Labutti K."/>
            <person name="Haridas S."/>
            <person name="Kuo A."/>
            <person name="Salamov A."/>
            <person name="Ahrendt S.R."/>
            <person name="Lipzen A."/>
            <person name="Sullivan W."/>
            <person name="Andreopoulos W.B."/>
            <person name="Clum A."/>
            <person name="Lindquist E."/>
            <person name="Daum C."/>
            <person name="Ramamoorthy G.K."/>
            <person name="Gryganskyi A."/>
            <person name="Culley D."/>
            <person name="Magnuson J.K."/>
            <person name="James T.Y."/>
            <person name="O'Malley M.A."/>
            <person name="Stajich J.E."/>
            <person name="Spatafora J.W."/>
            <person name="Visel A."/>
            <person name="Grigoriev I.V."/>
        </authorList>
    </citation>
    <scope>NUCLEOTIDE SEQUENCE [LARGE SCALE GENOMIC DNA]</scope>
    <source>
        <strain evidence="1 2">ATCC 12442</strain>
    </source>
</reference>
<evidence type="ECO:0000313" key="1">
    <source>
        <dbReference type="EMBL" id="ORX73576.1"/>
    </source>
</evidence>
<sequence>MAATCALLLQLLLLLLLLSPLLLSPLLSLLLLLPVRESSPSPSTMPQRKIGHLLSGKKGTCCLQCCFVGATAFGVRCWECRKQTRSQLCIQ</sequence>
<comment type="caution">
    <text evidence="1">The sequence shown here is derived from an EMBL/GenBank/DDBJ whole genome shotgun (WGS) entry which is preliminary data.</text>
</comment>
<organism evidence="1 2">
    <name type="scientific">Linderina pennispora</name>
    <dbReference type="NCBI Taxonomy" id="61395"/>
    <lineage>
        <taxon>Eukaryota</taxon>
        <taxon>Fungi</taxon>
        <taxon>Fungi incertae sedis</taxon>
        <taxon>Zoopagomycota</taxon>
        <taxon>Kickxellomycotina</taxon>
        <taxon>Kickxellomycetes</taxon>
        <taxon>Kickxellales</taxon>
        <taxon>Kickxellaceae</taxon>
        <taxon>Linderina</taxon>
    </lineage>
</organism>
<name>A0A1Y1WK37_9FUNG</name>
<dbReference type="EMBL" id="MCFD01000001">
    <property type="protein sequence ID" value="ORX73576.1"/>
    <property type="molecule type" value="Genomic_DNA"/>
</dbReference>
<dbReference type="Proteomes" id="UP000193922">
    <property type="component" value="Unassembled WGS sequence"/>
</dbReference>
<gene>
    <name evidence="1" type="ORF">DL89DRAFT_263621</name>
</gene>
<dbReference type="AlphaFoldDB" id="A0A1Y1WK37"/>
<proteinExistence type="predicted"/>
<accession>A0A1Y1WK37</accession>
<keyword evidence="2" id="KW-1185">Reference proteome</keyword>